<evidence type="ECO:0000256" key="2">
    <source>
        <dbReference type="ARBA" id="ARBA00023125"/>
    </source>
</evidence>
<dbReference type="CDD" id="cd06170">
    <property type="entry name" value="LuxR_C_like"/>
    <property type="match status" value="1"/>
</dbReference>
<dbReference type="SUPFAM" id="SSF46894">
    <property type="entry name" value="C-terminal effector domain of the bipartite response regulators"/>
    <property type="match status" value="1"/>
</dbReference>
<keyword evidence="6" id="KW-1185">Reference proteome</keyword>
<dbReference type="AlphaFoldDB" id="A0AAW5K4F9"/>
<feature type="domain" description="HTH luxR-type" evidence="4">
    <location>
        <begin position="144"/>
        <end position="209"/>
    </location>
</feature>
<dbReference type="Pfam" id="PF00196">
    <property type="entry name" value="GerE"/>
    <property type="match status" value="1"/>
</dbReference>
<evidence type="ECO:0000256" key="3">
    <source>
        <dbReference type="ARBA" id="ARBA00023163"/>
    </source>
</evidence>
<evidence type="ECO:0000259" key="4">
    <source>
        <dbReference type="PROSITE" id="PS50043"/>
    </source>
</evidence>
<dbReference type="GO" id="GO:0003677">
    <property type="term" value="F:DNA binding"/>
    <property type="evidence" value="ECO:0007669"/>
    <property type="project" value="UniProtKB-KW"/>
</dbReference>
<keyword evidence="2" id="KW-0238">DNA-binding</keyword>
<dbReference type="PROSITE" id="PS00622">
    <property type="entry name" value="HTH_LUXR_1"/>
    <property type="match status" value="1"/>
</dbReference>
<proteinExistence type="predicted"/>
<evidence type="ECO:0000313" key="5">
    <source>
        <dbReference type="EMBL" id="MCQ4814024.1"/>
    </source>
</evidence>
<dbReference type="InterPro" id="IPR011006">
    <property type="entry name" value="CheY-like_superfamily"/>
</dbReference>
<dbReference type="PRINTS" id="PR00038">
    <property type="entry name" value="HTHLUXR"/>
</dbReference>
<dbReference type="EMBL" id="JANFYT010000010">
    <property type="protein sequence ID" value="MCQ4814024.1"/>
    <property type="molecule type" value="Genomic_DNA"/>
</dbReference>
<keyword evidence="3" id="KW-0804">Transcription</keyword>
<dbReference type="GeneID" id="95756107"/>
<organism evidence="5 6">
    <name type="scientific">Cloacibacillus evryensis</name>
    <dbReference type="NCBI Taxonomy" id="508460"/>
    <lineage>
        <taxon>Bacteria</taxon>
        <taxon>Thermotogati</taxon>
        <taxon>Synergistota</taxon>
        <taxon>Synergistia</taxon>
        <taxon>Synergistales</taxon>
        <taxon>Synergistaceae</taxon>
        <taxon>Cloacibacillus</taxon>
    </lineage>
</organism>
<dbReference type="SUPFAM" id="SSF52172">
    <property type="entry name" value="CheY-like"/>
    <property type="match status" value="1"/>
</dbReference>
<dbReference type="InterPro" id="IPR000792">
    <property type="entry name" value="Tscrpt_reg_LuxR_C"/>
</dbReference>
<keyword evidence="1" id="KW-0805">Transcription regulation</keyword>
<evidence type="ECO:0000313" key="6">
    <source>
        <dbReference type="Proteomes" id="UP001205919"/>
    </source>
</evidence>
<sequence length="228" mass="25946">MKKNRIILADTNSLFTDALRFVLAQEADFEIETRNETDADAIRGILAARPDVMVIHQLRPDSGVVQILREVKRRLKDMHILFIVRETTAELFSLASESSSVGIMSESTDLREFMNALSAVSRGERYISKYILSAVGAQDEDEFYDDPLNEITPREREVLYWLSHGLTNKEIAQRMILSEKTVKNHVSHLLKKLDLTDRTKAAALAWKEGLPQIAEEFFSLPAVQPMLK</sequence>
<dbReference type="PANTHER" id="PTHR44688:SF16">
    <property type="entry name" value="DNA-BINDING TRANSCRIPTIONAL ACTIVATOR DEVR_DOSR"/>
    <property type="match status" value="1"/>
</dbReference>
<dbReference type="InterPro" id="IPR016032">
    <property type="entry name" value="Sig_transdc_resp-reg_C-effctor"/>
</dbReference>
<gene>
    <name evidence="5" type="ORF">NE630_06215</name>
</gene>
<dbReference type="PROSITE" id="PS50043">
    <property type="entry name" value="HTH_LUXR_2"/>
    <property type="match status" value="1"/>
</dbReference>
<dbReference type="PANTHER" id="PTHR44688">
    <property type="entry name" value="DNA-BINDING TRANSCRIPTIONAL ACTIVATOR DEVR_DOSR"/>
    <property type="match status" value="1"/>
</dbReference>
<accession>A0AAW5K4F9</accession>
<evidence type="ECO:0000256" key="1">
    <source>
        <dbReference type="ARBA" id="ARBA00023015"/>
    </source>
</evidence>
<dbReference type="Proteomes" id="UP001205919">
    <property type="component" value="Unassembled WGS sequence"/>
</dbReference>
<dbReference type="SMART" id="SM00421">
    <property type="entry name" value="HTH_LUXR"/>
    <property type="match status" value="1"/>
</dbReference>
<dbReference type="Gene3D" id="3.40.50.2300">
    <property type="match status" value="1"/>
</dbReference>
<reference evidence="5 6" key="1">
    <citation type="submission" date="2022-06" db="EMBL/GenBank/DDBJ databases">
        <title>Isolation of gut microbiota from human fecal samples.</title>
        <authorList>
            <person name="Pamer E.G."/>
            <person name="Barat B."/>
            <person name="Waligurski E."/>
            <person name="Medina S."/>
            <person name="Paddock L."/>
            <person name="Mostad J."/>
        </authorList>
    </citation>
    <scope>NUCLEOTIDE SEQUENCE [LARGE SCALE GENOMIC DNA]</scope>
    <source>
        <strain evidence="5 6">DFI.9.90</strain>
    </source>
</reference>
<name>A0AAW5K4F9_9BACT</name>
<dbReference type="GO" id="GO:0006355">
    <property type="term" value="P:regulation of DNA-templated transcription"/>
    <property type="evidence" value="ECO:0007669"/>
    <property type="project" value="InterPro"/>
</dbReference>
<dbReference type="RefSeq" id="WP_008711449.1">
    <property type="nucleotide sequence ID" value="NZ_CABKQM010000008.1"/>
</dbReference>
<protein>
    <submittedName>
        <fullName evidence="5">Response regulator transcription factor</fullName>
    </submittedName>
</protein>
<comment type="caution">
    <text evidence="5">The sequence shown here is derived from an EMBL/GenBank/DDBJ whole genome shotgun (WGS) entry which is preliminary data.</text>
</comment>